<feature type="binding site" evidence="4">
    <location>
        <position position="8"/>
    </location>
    <ligand>
        <name>a divalent metal cation</name>
        <dbReference type="ChEBI" id="CHEBI:60240"/>
        <label>1</label>
    </ligand>
</feature>
<feature type="binding site" evidence="4">
    <location>
        <position position="94"/>
    </location>
    <ligand>
        <name>a divalent metal cation</name>
        <dbReference type="ChEBI" id="CHEBI:60240"/>
        <label>1</label>
    </ligand>
</feature>
<comment type="caution">
    <text evidence="5">The sequence shown here is derived from an EMBL/GenBank/DDBJ whole genome shotgun (WGS) entry which is preliminary data.</text>
</comment>
<evidence type="ECO:0000313" key="6">
    <source>
        <dbReference type="Proteomes" id="UP001170481"/>
    </source>
</evidence>
<protein>
    <submittedName>
        <fullName evidence="5">TatD family hydrolase</fullName>
        <ecNumber evidence="5">3.1.-.-</ecNumber>
    </submittedName>
</protein>
<accession>A0AAP4TZZ2</accession>
<evidence type="ECO:0000256" key="4">
    <source>
        <dbReference type="PIRSR" id="PIRSR005902-1"/>
    </source>
</evidence>
<dbReference type="RefSeq" id="WP_303595083.1">
    <property type="nucleotide sequence ID" value="NZ_JAUORK010000024.1"/>
</dbReference>
<evidence type="ECO:0000256" key="2">
    <source>
        <dbReference type="ARBA" id="ARBA00022723"/>
    </source>
</evidence>
<sequence>MLIDSHCHLDFADFTPDREAVIARAEQEDVSAFVVPATTVASFPAMLALADSTARIFGALGLHPYFLSEHGDDALAALHQALDQHADHVVALGECGFDARLADHDAQWQLFEAQLSMAREFSLPVIVHCVRANDEVAKRIKQARLTRGGIIHAFAGSQVQAERFLELGFVLGLGGSVTYPRANKLRGVVASLPDDGFVLETDSPDMPLCGFQGQRNEPSRVAKVADVVAELRSSSRHDIALSTTTNVQRILQLNV</sequence>
<dbReference type="InterPro" id="IPR001130">
    <property type="entry name" value="TatD-like"/>
</dbReference>
<dbReference type="AlphaFoldDB" id="A0AAP4TZZ2"/>
<organism evidence="5 6">
    <name type="scientific">Cobetia amphilecti</name>
    <dbReference type="NCBI Taxonomy" id="1055104"/>
    <lineage>
        <taxon>Bacteria</taxon>
        <taxon>Pseudomonadati</taxon>
        <taxon>Pseudomonadota</taxon>
        <taxon>Gammaproteobacteria</taxon>
        <taxon>Oceanospirillales</taxon>
        <taxon>Halomonadaceae</taxon>
        <taxon>Cobetia</taxon>
    </lineage>
</organism>
<gene>
    <name evidence="5" type="ORF">Q4535_14895</name>
</gene>
<dbReference type="InterPro" id="IPR032466">
    <property type="entry name" value="Metal_Hydrolase"/>
</dbReference>
<dbReference type="PANTHER" id="PTHR46124">
    <property type="entry name" value="D-AMINOACYL-TRNA DEACYLASE"/>
    <property type="match status" value="1"/>
</dbReference>
<dbReference type="EMBL" id="JAUORK010000024">
    <property type="protein sequence ID" value="MDO6673399.1"/>
    <property type="molecule type" value="Genomic_DNA"/>
</dbReference>
<name>A0AAP4TZZ2_9GAMM</name>
<dbReference type="PROSITE" id="PS01137">
    <property type="entry name" value="TATD_1"/>
    <property type="match status" value="1"/>
</dbReference>
<dbReference type="Proteomes" id="UP001170481">
    <property type="component" value="Unassembled WGS sequence"/>
</dbReference>
<dbReference type="SUPFAM" id="SSF51556">
    <property type="entry name" value="Metallo-dependent hydrolases"/>
    <property type="match status" value="1"/>
</dbReference>
<evidence type="ECO:0000256" key="3">
    <source>
        <dbReference type="ARBA" id="ARBA00022801"/>
    </source>
</evidence>
<dbReference type="GO" id="GO:0046872">
    <property type="term" value="F:metal ion binding"/>
    <property type="evidence" value="ECO:0007669"/>
    <property type="project" value="UniProtKB-KW"/>
</dbReference>
<dbReference type="GO" id="GO:0016788">
    <property type="term" value="F:hydrolase activity, acting on ester bonds"/>
    <property type="evidence" value="ECO:0007669"/>
    <property type="project" value="InterPro"/>
</dbReference>
<dbReference type="CDD" id="cd01310">
    <property type="entry name" value="TatD_DNAse"/>
    <property type="match status" value="1"/>
</dbReference>
<keyword evidence="3 5" id="KW-0378">Hydrolase</keyword>
<dbReference type="GO" id="GO:0005829">
    <property type="term" value="C:cytosol"/>
    <property type="evidence" value="ECO:0007669"/>
    <property type="project" value="TreeGrafter"/>
</dbReference>
<dbReference type="Pfam" id="PF01026">
    <property type="entry name" value="TatD_DNase"/>
    <property type="match status" value="1"/>
</dbReference>
<feature type="binding site" evidence="4">
    <location>
        <position position="128"/>
    </location>
    <ligand>
        <name>a divalent metal cation</name>
        <dbReference type="ChEBI" id="CHEBI:60240"/>
        <label>2</label>
    </ligand>
</feature>
<proteinExistence type="inferred from homology"/>
<keyword evidence="2 4" id="KW-0479">Metal-binding</keyword>
<evidence type="ECO:0000256" key="1">
    <source>
        <dbReference type="ARBA" id="ARBA00009275"/>
    </source>
</evidence>
<dbReference type="PANTHER" id="PTHR46124:SF3">
    <property type="entry name" value="HYDROLASE"/>
    <property type="match status" value="1"/>
</dbReference>
<feature type="binding site" evidence="4">
    <location>
        <position position="202"/>
    </location>
    <ligand>
        <name>a divalent metal cation</name>
        <dbReference type="ChEBI" id="CHEBI:60240"/>
        <label>1</label>
    </ligand>
</feature>
<feature type="binding site" evidence="4">
    <location>
        <position position="6"/>
    </location>
    <ligand>
        <name>a divalent metal cation</name>
        <dbReference type="ChEBI" id="CHEBI:60240"/>
        <label>1</label>
    </ligand>
</feature>
<dbReference type="InterPro" id="IPR018228">
    <property type="entry name" value="DNase_TatD-rel_CS"/>
</dbReference>
<reference evidence="5" key="1">
    <citation type="submission" date="2023-07" db="EMBL/GenBank/DDBJ databases">
        <title>Genome content predicts the carbon catabolic preferences of heterotrophic bacteria.</title>
        <authorList>
            <person name="Gralka M."/>
        </authorList>
    </citation>
    <scope>NUCLEOTIDE SEQUENCE</scope>
    <source>
        <strain evidence="5">C2R13</strain>
    </source>
</reference>
<dbReference type="EC" id="3.1.-.-" evidence="5"/>
<dbReference type="Gene3D" id="3.20.20.140">
    <property type="entry name" value="Metal-dependent hydrolases"/>
    <property type="match status" value="1"/>
</dbReference>
<evidence type="ECO:0000313" key="5">
    <source>
        <dbReference type="EMBL" id="MDO6673399.1"/>
    </source>
</evidence>
<dbReference type="PIRSF" id="PIRSF005902">
    <property type="entry name" value="DNase_TatD"/>
    <property type="match status" value="1"/>
</dbReference>
<comment type="similarity">
    <text evidence="1">Belongs to the metallo-dependent hydrolases superfamily. TatD-type hydrolase family.</text>
</comment>
<dbReference type="FunFam" id="3.20.20.140:FF:000005">
    <property type="entry name" value="TatD family hydrolase"/>
    <property type="match status" value="1"/>
</dbReference>
<feature type="binding site" evidence="4">
    <location>
        <position position="152"/>
    </location>
    <ligand>
        <name>a divalent metal cation</name>
        <dbReference type="ChEBI" id="CHEBI:60240"/>
        <label>2</label>
    </ligand>
</feature>